<dbReference type="AlphaFoldDB" id="A0A2V2W199"/>
<proteinExistence type="predicted"/>
<dbReference type="NCBIfam" id="TIGR01631">
    <property type="entry name" value="Trypano_RHS"/>
    <property type="match status" value="1"/>
</dbReference>
<dbReference type="VEuPathDB" id="TriTrypDB:C3747_191g80"/>
<evidence type="ECO:0000259" key="2">
    <source>
        <dbReference type="Pfam" id="PF07999"/>
    </source>
</evidence>
<dbReference type="InterPro" id="IPR006518">
    <property type="entry name" value="Trypano_RHS"/>
</dbReference>
<organism evidence="3 4">
    <name type="scientific">Trypanosoma cruzi</name>
    <dbReference type="NCBI Taxonomy" id="5693"/>
    <lineage>
        <taxon>Eukaryota</taxon>
        <taxon>Discoba</taxon>
        <taxon>Euglenozoa</taxon>
        <taxon>Kinetoplastea</taxon>
        <taxon>Metakinetoplastina</taxon>
        <taxon>Trypanosomatida</taxon>
        <taxon>Trypanosomatidae</taxon>
        <taxon>Trypanosoma</taxon>
        <taxon>Schizotrypanum</taxon>
    </lineage>
</organism>
<gene>
    <name evidence="3" type="ORF">C3747_191g80</name>
</gene>
<dbReference type="VEuPathDB" id="TriTrypDB:C4B63_371g15"/>
<keyword evidence="1" id="KW-1133">Transmembrane helix</keyword>
<dbReference type="VEuPathDB" id="TriTrypDB:TcCL_NonESM03490"/>
<feature type="transmembrane region" description="Helical" evidence="1">
    <location>
        <begin position="12"/>
        <end position="31"/>
    </location>
</feature>
<sequence>MWQRKKHSQRSFFFLLSYAWGMIAVSFPKVANYDEWAKQLQAVRIIVNCPDEMDVTAMCDWMKRDETAEKQVECWKMVEKHMYLLGPIPRHIFDADEYGKRTKDAVRALRWTNIRDQGKYFTQRGGDQWCCGNPSQKLVKIVRAREKDEFEDFMNAPVCDYLGV</sequence>
<dbReference type="InterPro" id="IPR046836">
    <property type="entry name" value="RHS_C"/>
</dbReference>
<dbReference type="Pfam" id="PF07999">
    <property type="entry name" value="RHSP"/>
    <property type="match status" value="1"/>
</dbReference>
<dbReference type="EMBL" id="PRFC01000191">
    <property type="protein sequence ID" value="PWV02105.1"/>
    <property type="molecule type" value="Genomic_DNA"/>
</dbReference>
<reference evidence="3 4" key="1">
    <citation type="journal article" date="2018" name="Microb. Genom.">
        <title>Expanding an expanded genome: long-read sequencing of Trypanosoma cruzi.</title>
        <authorList>
            <person name="Berna L."/>
            <person name="Rodriguez M."/>
            <person name="Chiribao M.L."/>
            <person name="Parodi-Talice A."/>
            <person name="Pita S."/>
            <person name="Rijo G."/>
            <person name="Alvarez-Valin F."/>
            <person name="Robello C."/>
        </authorList>
    </citation>
    <scope>NUCLEOTIDE SEQUENCE [LARGE SCALE GENOMIC DNA]</scope>
    <source>
        <strain evidence="3 4">TCC</strain>
    </source>
</reference>
<comment type="caution">
    <text evidence="3">The sequence shown here is derived from an EMBL/GenBank/DDBJ whole genome shotgun (WGS) entry which is preliminary data.</text>
</comment>
<name>A0A2V2W199_TRYCR</name>
<evidence type="ECO:0000256" key="1">
    <source>
        <dbReference type="SAM" id="Phobius"/>
    </source>
</evidence>
<accession>A0A2V2W199</accession>
<keyword evidence="1" id="KW-0812">Transmembrane</keyword>
<feature type="domain" description="Retrotransposon hot spot protein,C-terminal" evidence="2">
    <location>
        <begin position="14"/>
        <end position="163"/>
    </location>
</feature>
<evidence type="ECO:0000313" key="3">
    <source>
        <dbReference type="EMBL" id="PWV02105.1"/>
    </source>
</evidence>
<dbReference type="VEuPathDB" id="TriTrypDB:TCSYLVIO_010163"/>
<evidence type="ECO:0000313" key="4">
    <source>
        <dbReference type="Proteomes" id="UP000246078"/>
    </source>
</evidence>
<protein>
    <submittedName>
        <fullName evidence="3">Putative retrotransposon hot spot (RHS) protein</fullName>
    </submittedName>
</protein>
<keyword evidence="1" id="KW-0472">Membrane</keyword>
<dbReference type="Proteomes" id="UP000246078">
    <property type="component" value="Unassembled WGS sequence"/>
</dbReference>